<dbReference type="SMART" id="SM00197">
    <property type="entry name" value="SAA"/>
    <property type="match status" value="1"/>
</dbReference>
<sequence>MNWLRFAWCAGSDLHTCPGRMLKARYNEMKAANCKNCDKFFHCKGNFDAVYRCGESDQTRRIAKKISDCREEAQDAGSADSRADQEANEFGRNGGECEKKYLCKVEVKLIPIYEVRKTKIKIDAPLGSNMCSFASDEQRTILFFFVLYY</sequence>
<dbReference type="OrthoDB" id="6112826at2759"/>
<evidence type="ECO:0000313" key="4">
    <source>
        <dbReference type="EMBL" id="CAF2094050.1"/>
    </source>
</evidence>
<dbReference type="EMBL" id="CAJNOW010015956">
    <property type="protein sequence ID" value="CAF1646303.1"/>
    <property type="molecule type" value="Genomic_DNA"/>
</dbReference>
<dbReference type="Gene3D" id="1.10.132.110">
    <property type="entry name" value="Serum amyloid A protein"/>
    <property type="match status" value="1"/>
</dbReference>
<evidence type="ECO:0000313" key="1">
    <source>
        <dbReference type="EMBL" id="CAF1459590.1"/>
    </source>
</evidence>
<dbReference type="Proteomes" id="UP000663887">
    <property type="component" value="Unassembled WGS sequence"/>
</dbReference>
<evidence type="ECO:0000313" key="6">
    <source>
        <dbReference type="Proteomes" id="UP000663824"/>
    </source>
</evidence>
<proteinExistence type="predicted"/>
<evidence type="ECO:0000313" key="5">
    <source>
        <dbReference type="EMBL" id="CAF2201631.1"/>
    </source>
</evidence>
<accession>A0A816NFZ8</accession>
<dbReference type="AlphaFoldDB" id="A0A816NFZ8"/>
<dbReference type="EMBL" id="CAJNRG010007320">
    <property type="protein sequence ID" value="CAF2094050.1"/>
    <property type="molecule type" value="Genomic_DNA"/>
</dbReference>
<dbReference type="GO" id="GO:0005576">
    <property type="term" value="C:extracellular region"/>
    <property type="evidence" value="ECO:0007669"/>
    <property type="project" value="InterPro"/>
</dbReference>
<gene>
    <name evidence="1" type="ORF">CJN711_LOCUS25029</name>
    <name evidence="2" type="ORF">KQP761_LOCUS29055</name>
    <name evidence="3" type="ORF">MBJ925_LOCUS9569</name>
    <name evidence="5" type="ORF">WKI299_LOCUS34526</name>
    <name evidence="4" type="ORF">XDN619_LOCUS17321</name>
</gene>
<name>A0A816NFZ8_9BILA</name>
<evidence type="ECO:0000313" key="2">
    <source>
        <dbReference type="EMBL" id="CAF1646303.1"/>
    </source>
</evidence>
<evidence type="ECO:0000313" key="3">
    <source>
        <dbReference type="EMBL" id="CAF2026653.1"/>
    </source>
</evidence>
<reference evidence="3" key="1">
    <citation type="submission" date="2021-02" db="EMBL/GenBank/DDBJ databases">
        <authorList>
            <person name="Nowell W R."/>
        </authorList>
    </citation>
    <scope>NUCLEOTIDE SEQUENCE</scope>
</reference>
<dbReference type="Proteomes" id="UP000663824">
    <property type="component" value="Unassembled WGS sequence"/>
</dbReference>
<comment type="caution">
    <text evidence="3">The sequence shown here is derived from an EMBL/GenBank/DDBJ whole genome shotgun (WGS) entry which is preliminary data.</text>
</comment>
<dbReference type="EMBL" id="CAJNRE010003608">
    <property type="protein sequence ID" value="CAF2026653.1"/>
    <property type="molecule type" value="Genomic_DNA"/>
</dbReference>
<dbReference type="Proteomes" id="UP000663855">
    <property type="component" value="Unassembled WGS sequence"/>
</dbReference>
<dbReference type="EMBL" id="CAJNOV010011739">
    <property type="protein sequence ID" value="CAF1459590.1"/>
    <property type="molecule type" value="Genomic_DNA"/>
</dbReference>
<dbReference type="Proteomes" id="UP000663834">
    <property type="component" value="Unassembled WGS sequence"/>
</dbReference>
<dbReference type="Pfam" id="PF00277">
    <property type="entry name" value="SAA"/>
    <property type="match status" value="1"/>
</dbReference>
<organism evidence="3 6">
    <name type="scientific">Rotaria magnacalcarata</name>
    <dbReference type="NCBI Taxonomy" id="392030"/>
    <lineage>
        <taxon>Eukaryota</taxon>
        <taxon>Metazoa</taxon>
        <taxon>Spiralia</taxon>
        <taxon>Gnathifera</taxon>
        <taxon>Rotifera</taxon>
        <taxon>Eurotatoria</taxon>
        <taxon>Bdelloidea</taxon>
        <taxon>Philodinida</taxon>
        <taxon>Philodinidae</taxon>
        <taxon>Rotaria</taxon>
    </lineage>
</organism>
<dbReference type="EMBL" id="CAJNRF010016423">
    <property type="protein sequence ID" value="CAF2201631.1"/>
    <property type="molecule type" value="Genomic_DNA"/>
</dbReference>
<protein>
    <submittedName>
        <fullName evidence="3">Uncharacterized protein</fullName>
    </submittedName>
</protein>
<dbReference type="InterPro" id="IPR000096">
    <property type="entry name" value="Serum_amyloid_A"/>
</dbReference>
<dbReference type="Proteomes" id="UP000663856">
    <property type="component" value="Unassembled WGS sequence"/>
</dbReference>